<feature type="transmembrane region" description="Helical" evidence="2">
    <location>
        <begin position="376"/>
        <end position="393"/>
    </location>
</feature>
<dbReference type="InterPro" id="IPR017441">
    <property type="entry name" value="Protein_kinase_ATP_BS"/>
</dbReference>
<evidence type="ECO:0000313" key="4">
    <source>
        <dbReference type="EMBL" id="MBD2598309.1"/>
    </source>
</evidence>
<dbReference type="PROSITE" id="PS00107">
    <property type="entry name" value="PROTEIN_KINASE_ATP"/>
    <property type="match status" value="1"/>
</dbReference>
<sequence>MNKEQDSYSLPEDKIKQGIDKEIQSYEAGDSDLQQYQKLNFKPYTIQEELGSGGFGKVYKALNEENQQYVALKFLKSKLQLEEEWQEVNGINYDNVEEEFVKEANNLQKCFHSNIVEFIDLKKTHNGWCIVMEYIDGKNLKDWLEKQDQPLTERNALNYIRQIGEALEKIHSLGIVHRDVAPKNIILKRNSSQVILIDMGISRHFSQDNSKTISKAYSKGFTPPEQEREYPAIKGSFNDVYALAATFYYLLTKDVPSHFSIREKKDTFIPKLSKNNSISKKTKEAIEKGMKLKWNERPKSIAEWLNLLPPIETNQIKDDSNNVSENLELLLGRASLMGSALWSIIFNFQKQSGFLLMLSIALLVIAQFNIKKPETLMFLIISSIIPSLFIYIVMKEEIYYKGLIFSTILSFGIMAFLQFIRE</sequence>
<gene>
    <name evidence="4" type="ORF">H6G74_28870</name>
</gene>
<dbReference type="InterPro" id="IPR000719">
    <property type="entry name" value="Prot_kinase_dom"/>
</dbReference>
<dbReference type="Proteomes" id="UP000603457">
    <property type="component" value="Unassembled WGS sequence"/>
</dbReference>
<dbReference type="Pfam" id="PF00069">
    <property type="entry name" value="Pkinase"/>
    <property type="match status" value="1"/>
</dbReference>
<feature type="binding site" evidence="1">
    <location>
        <position position="73"/>
    </location>
    <ligand>
        <name>ATP</name>
        <dbReference type="ChEBI" id="CHEBI:30616"/>
    </ligand>
</feature>
<keyword evidence="4" id="KW-0418">Kinase</keyword>
<keyword evidence="2" id="KW-1133">Transmembrane helix</keyword>
<comment type="caution">
    <text evidence="4">The sequence shown here is derived from an EMBL/GenBank/DDBJ whole genome shotgun (WGS) entry which is preliminary data.</text>
</comment>
<keyword evidence="1" id="KW-0547">Nucleotide-binding</keyword>
<evidence type="ECO:0000256" key="2">
    <source>
        <dbReference type="SAM" id="Phobius"/>
    </source>
</evidence>
<proteinExistence type="predicted"/>
<evidence type="ECO:0000313" key="5">
    <source>
        <dbReference type="Proteomes" id="UP000603457"/>
    </source>
</evidence>
<keyword evidence="5" id="KW-1185">Reference proteome</keyword>
<keyword evidence="4" id="KW-0723">Serine/threonine-protein kinase</keyword>
<dbReference type="InterPro" id="IPR008266">
    <property type="entry name" value="Tyr_kinase_AS"/>
</dbReference>
<dbReference type="SMART" id="SM00219">
    <property type="entry name" value="TyrKc"/>
    <property type="match status" value="1"/>
</dbReference>
<dbReference type="RefSeq" id="WP_190970984.1">
    <property type="nucleotide sequence ID" value="NZ_JACJTB010000067.1"/>
</dbReference>
<dbReference type="GO" id="GO:0004674">
    <property type="term" value="F:protein serine/threonine kinase activity"/>
    <property type="evidence" value="ECO:0007669"/>
    <property type="project" value="UniProtKB-KW"/>
</dbReference>
<dbReference type="PROSITE" id="PS00109">
    <property type="entry name" value="PROTEIN_KINASE_TYR"/>
    <property type="match status" value="1"/>
</dbReference>
<dbReference type="InterPro" id="IPR020635">
    <property type="entry name" value="Tyr_kinase_cat_dom"/>
</dbReference>
<feature type="transmembrane region" description="Helical" evidence="2">
    <location>
        <begin position="400"/>
        <end position="420"/>
    </location>
</feature>
<dbReference type="PANTHER" id="PTHR44167:SF24">
    <property type="entry name" value="SERINE_THREONINE-PROTEIN KINASE CHK2"/>
    <property type="match status" value="1"/>
</dbReference>
<dbReference type="EMBL" id="JACJTB010000067">
    <property type="protein sequence ID" value="MBD2598309.1"/>
    <property type="molecule type" value="Genomic_DNA"/>
</dbReference>
<keyword evidence="4" id="KW-0808">Transferase</keyword>
<feature type="transmembrane region" description="Helical" evidence="2">
    <location>
        <begin position="353"/>
        <end position="370"/>
    </location>
</feature>
<dbReference type="InterPro" id="IPR011009">
    <property type="entry name" value="Kinase-like_dom_sf"/>
</dbReference>
<dbReference type="Gene3D" id="1.10.510.10">
    <property type="entry name" value="Transferase(Phosphotransferase) domain 1"/>
    <property type="match status" value="1"/>
</dbReference>
<protein>
    <submittedName>
        <fullName evidence="4">Serine/threonine protein kinase</fullName>
    </submittedName>
</protein>
<dbReference type="PROSITE" id="PS50011">
    <property type="entry name" value="PROTEIN_KINASE_DOM"/>
    <property type="match status" value="1"/>
</dbReference>
<organism evidence="4 5">
    <name type="scientific">Nostoc spongiaeforme FACHB-130</name>
    <dbReference type="NCBI Taxonomy" id="1357510"/>
    <lineage>
        <taxon>Bacteria</taxon>
        <taxon>Bacillati</taxon>
        <taxon>Cyanobacteriota</taxon>
        <taxon>Cyanophyceae</taxon>
        <taxon>Nostocales</taxon>
        <taxon>Nostocaceae</taxon>
        <taxon>Nostoc</taxon>
    </lineage>
</organism>
<keyword evidence="1" id="KW-0067">ATP-binding</keyword>
<keyword evidence="2" id="KW-0812">Transmembrane</keyword>
<reference evidence="4 5" key="1">
    <citation type="journal article" date="2020" name="ISME J.">
        <title>Comparative genomics reveals insights into cyanobacterial evolution and habitat adaptation.</title>
        <authorList>
            <person name="Chen M.Y."/>
            <person name="Teng W.K."/>
            <person name="Zhao L."/>
            <person name="Hu C.X."/>
            <person name="Zhou Y.K."/>
            <person name="Han B.P."/>
            <person name="Song L.R."/>
            <person name="Shu W.S."/>
        </authorList>
    </citation>
    <scope>NUCLEOTIDE SEQUENCE [LARGE SCALE GENOMIC DNA]</scope>
    <source>
        <strain evidence="4 5">FACHB-130</strain>
    </source>
</reference>
<dbReference type="SUPFAM" id="SSF56112">
    <property type="entry name" value="Protein kinase-like (PK-like)"/>
    <property type="match status" value="1"/>
</dbReference>
<dbReference type="PANTHER" id="PTHR44167">
    <property type="entry name" value="OVARIAN-SPECIFIC SERINE/THREONINE-PROTEIN KINASE LOK-RELATED"/>
    <property type="match status" value="1"/>
</dbReference>
<name>A0ABR8G4V2_9NOSO</name>
<accession>A0ABR8G4V2</accession>
<feature type="domain" description="Protein kinase" evidence="3">
    <location>
        <begin position="44"/>
        <end position="311"/>
    </location>
</feature>
<evidence type="ECO:0000256" key="1">
    <source>
        <dbReference type="PROSITE-ProRule" id="PRU10141"/>
    </source>
</evidence>
<dbReference type="CDD" id="cd14014">
    <property type="entry name" value="STKc_PknB_like"/>
    <property type="match status" value="1"/>
</dbReference>
<keyword evidence="2" id="KW-0472">Membrane</keyword>
<evidence type="ECO:0000259" key="3">
    <source>
        <dbReference type="PROSITE" id="PS50011"/>
    </source>
</evidence>